<keyword evidence="3" id="KW-1185">Reference proteome</keyword>
<feature type="non-terminal residue" evidence="2">
    <location>
        <position position="122"/>
    </location>
</feature>
<gene>
    <name evidence="2" type="ORF">Hamer_G025322</name>
</gene>
<evidence type="ECO:0000313" key="3">
    <source>
        <dbReference type="Proteomes" id="UP000747542"/>
    </source>
</evidence>
<organism evidence="2 3">
    <name type="scientific">Homarus americanus</name>
    <name type="common">American lobster</name>
    <dbReference type="NCBI Taxonomy" id="6706"/>
    <lineage>
        <taxon>Eukaryota</taxon>
        <taxon>Metazoa</taxon>
        <taxon>Ecdysozoa</taxon>
        <taxon>Arthropoda</taxon>
        <taxon>Crustacea</taxon>
        <taxon>Multicrustacea</taxon>
        <taxon>Malacostraca</taxon>
        <taxon>Eumalacostraca</taxon>
        <taxon>Eucarida</taxon>
        <taxon>Decapoda</taxon>
        <taxon>Pleocyemata</taxon>
        <taxon>Astacidea</taxon>
        <taxon>Nephropoidea</taxon>
        <taxon>Nephropidae</taxon>
        <taxon>Homarus</taxon>
    </lineage>
</organism>
<dbReference type="Proteomes" id="UP000747542">
    <property type="component" value="Unassembled WGS sequence"/>
</dbReference>
<dbReference type="EMBL" id="JAHLQT010002814">
    <property type="protein sequence ID" value="KAG7176757.1"/>
    <property type="molecule type" value="Genomic_DNA"/>
</dbReference>
<comment type="caution">
    <text evidence="2">The sequence shown here is derived from an EMBL/GenBank/DDBJ whole genome shotgun (WGS) entry which is preliminary data.</text>
</comment>
<protein>
    <submittedName>
        <fullName evidence="2">Uncharacterized protein</fullName>
    </submittedName>
</protein>
<dbReference type="AlphaFoldDB" id="A0A8J5NBP6"/>
<proteinExistence type="predicted"/>
<accession>A0A8J5NBP6</accession>
<sequence length="122" mass="13710">MLRRGELGPVKQLATQRRADLEAAKHELPIPDLRSSEIGELYHQTILPLCNQVQKPTNQMEQGVRSPTKSVKRETWVSQSEQRGEPTHKEDSVDLFPQVVAHEMKLGIFSGTPDNLDQISVG</sequence>
<feature type="compositionally biased region" description="Basic and acidic residues" evidence="1">
    <location>
        <begin position="82"/>
        <end position="92"/>
    </location>
</feature>
<name>A0A8J5NBP6_HOMAM</name>
<reference evidence="2" key="1">
    <citation type="journal article" date="2021" name="Sci. Adv.">
        <title>The American lobster genome reveals insights on longevity, neural, and immune adaptations.</title>
        <authorList>
            <person name="Polinski J.M."/>
            <person name="Zimin A.V."/>
            <person name="Clark K.F."/>
            <person name="Kohn A.B."/>
            <person name="Sadowski N."/>
            <person name="Timp W."/>
            <person name="Ptitsyn A."/>
            <person name="Khanna P."/>
            <person name="Romanova D.Y."/>
            <person name="Williams P."/>
            <person name="Greenwood S.J."/>
            <person name="Moroz L.L."/>
            <person name="Walt D.R."/>
            <person name="Bodnar A.G."/>
        </authorList>
    </citation>
    <scope>NUCLEOTIDE SEQUENCE</scope>
    <source>
        <strain evidence="2">GMGI-L3</strain>
    </source>
</reference>
<evidence type="ECO:0000313" key="2">
    <source>
        <dbReference type="EMBL" id="KAG7176757.1"/>
    </source>
</evidence>
<feature type="compositionally biased region" description="Polar residues" evidence="1">
    <location>
        <begin position="57"/>
        <end position="69"/>
    </location>
</feature>
<evidence type="ECO:0000256" key="1">
    <source>
        <dbReference type="SAM" id="MobiDB-lite"/>
    </source>
</evidence>
<feature type="region of interest" description="Disordered" evidence="1">
    <location>
        <begin position="57"/>
        <end position="92"/>
    </location>
</feature>